<dbReference type="AlphaFoldDB" id="A0A8H3FIX8"/>
<name>A0A8H3FIX8_9LECA</name>
<protein>
    <submittedName>
        <fullName evidence="3">Uncharacterized protein</fullName>
    </submittedName>
</protein>
<comment type="caution">
    <text evidence="3">The sequence shown here is derived from an EMBL/GenBank/DDBJ whole genome shotgun (WGS) entry which is preliminary data.</text>
</comment>
<feature type="coiled-coil region" evidence="1">
    <location>
        <begin position="189"/>
        <end position="237"/>
    </location>
</feature>
<evidence type="ECO:0000256" key="1">
    <source>
        <dbReference type="SAM" id="Coils"/>
    </source>
</evidence>
<dbReference type="Proteomes" id="UP000664203">
    <property type="component" value="Unassembled WGS sequence"/>
</dbReference>
<dbReference type="OrthoDB" id="10516231at2759"/>
<feature type="region of interest" description="Disordered" evidence="2">
    <location>
        <begin position="1"/>
        <end position="61"/>
    </location>
</feature>
<proteinExistence type="predicted"/>
<evidence type="ECO:0000256" key="2">
    <source>
        <dbReference type="SAM" id="MobiDB-lite"/>
    </source>
</evidence>
<evidence type="ECO:0000313" key="3">
    <source>
        <dbReference type="EMBL" id="CAF9922813.1"/>
    </source>
</evidence>
<accession>A0A8H3FIX8</accession>
<feature type="region of interest" description="Disordered" evidence="2">
    <location>
        <begin position="344"/>
        <end position="363"/>
    </location>
</feature>
<organism evidence="3 4">
    <name type="scientific">Alectoria fallacina</name>
    <dbReference type="NCBI Taxonomy" id="1903189"/>
    <lineage>
        <taxon>Eukaryota</taxon>
        <taxon>Fungi</taxon>
        <taxon>Dikarya</taxon>
        <taxon>Ascomycota</taxon>
        <taxon>Pezizomycotina</taxon>
        <taxon>Lecanoromycetes</taxon>
        <taxon>OSLEUM clade</taxon>
        <taxon>Lecanoromycetidae</taxon>
        <taxon>Lecanorales</taxon>
        <taxon>Lecanorineae</taxon>
        <taxon>Parmeliaceae</taxon>
        <taxon>Alectoria</taxon>
    </lineage>
</organism>
<reference evidence="3" key="1">
    <citation type="submission" date="2021-03" db="EMBL/GenBank/DDBJ databases">
        <authorList>
            <person name="Tagirdzhanova G."/>
        </authorList>
    </citation>
    <scope>NUCLEOTIDE SEQUENCE</scope>
</reference>
<evidence type="ECO:0000313" key="4">
    <source>
        <dbReference type="Proteomes" id="UP000664203"/>
    </source>
</evidence>
<keyword evidence="4" id="KW-1185">Reference proteome</keyword>
<dbReference type="EMBL" id="CAJPDR010000160">
    <property type="protein sequence ID" value="CAF9922813.1"/>
    <property type="molecule type" value="Genomic_DNA"/>
</dbReference>
<keyword evidence="1" id="KW-0175">Coiled coil</keyword>
<sequence>MVTIEMSDSDRPDRIENPIPANSPALERSTGIPQRTGSHEPRLERAPYATRPGPPFALRPPDAITIRENPPPIEARRAVSVPITQPNRPFDRANSYVEPEWARRIQPRVTTPGPKTIENPETTLHQPETEIQHLAARNRQLQRSHETLRTERDLFRTELELERADNETLRAQLLRNLPEPDVTALQERNQRLFHDVRLARAQRDRLRRETVLGQAERNRLRAERAQAQRARDRYGMERDHGQAEVLRLRARLLAVNDGALVGGALVPAPVVLAPAPVMPAPVVPVPAVLPVPVAPVPIVPAPVVLPLIAAGRGGSRKCEGSWKRKRRRDRSSAWRCCLEAWDQKRGSGHKGAAWEGLQSGQEL</sequence>
<gene>
    <name evidence="3" type="ORF">ALECFALPRED_002232</name>
</gene>